<dbReference type="PROSITE" id="PS50042">
    <property type="entry name" value="CNMP_BINDING_3"/>
    <property type="match status" value="1"/>
</dbReference>
<evidence type="ECO:0000256" key="2">
    <source>
        <dbReference type="ARBA" id="ARBA00022448"/>
    </source>
</evidence>
<evidence type="ECO:0000259" key="6">
    <source>
        <dbReference type="PROSITE" id="PS50893"/>
    </source>
</evidence>
<dbReference type="PROSITE" id="PS50893">
    <property type="entry name" value="ABC_TRANSPORTER_2"/>
    <property type="match status" value="1"/>
</dbReference>
<sequence length="421" mass="46571">MLSTHERVSLLRANIHLGRGPAKLLEELAEAAEELSFAKGEVVFSRRDPSIYFYVLVNGHVSHPEVQAAEEQFAIARETTAPGQLFGWGAAVEGMPIRIISARCDEPTRVLAIDGKWFQARCRAHGEPGLNTLQGLVRAFAGHERNIVGRRGWLSIRSVQKVYDPFGKSVVAVDSCSVEIRPGEFCAIVGPSGCGKSTLLNAVAGFDTITSGEIYLDGQCINSATMKAQPGPDRIVVFQHGALFPWATVLENMIRGPIVQKKMNKHQAIQKARELLARVGLSKVENLYPTDMSSGMCRRVEIVRALMNDPRVILLDEPFRGLDALTKTVVHNALLEIYEMERKTILFITHDLEEAIYLADRVLVMTTRPGSIKQTIFVDLPRPRPTELLGQPEFLQLKENAIGAVHEEAVKAFEAGEREMA</sequence>
<dbReference type="InterPro" id="IPR050166">
    <property type="entry name" value="ABC_transporter_ATP-bind"/>
</dbReference>
<name>A0ABR6CAJ1_9HYPH</name>
<dbReference type="InterPro" id="IPR000595">
    <property type="entry name" value="cNMP-bd_dom"/>
</dbReference>
<dbReference type="RefSeq" id="WP_154385784.1">
    <property type="nucleotide sequence ID" value="NZ_JACJHY010000020.1"/>
</dbReference>
<dbReference type="GO" id="GO:0005524">
    <property type="term" value="F:ATP binding"/>
    <property type="evidence" value="ECO:0007669"/>
    <property type="project" value="UniProtKB-KW"/>
</dbReference>
<feature type="domain" description="Cyclic nucleotide-binding" evidence="5">
    <location>
        <begin position="25"/>
        <end position="119"/>
    </location>
</feature>
<dbReference type="Pfam" id="PF00005">
    <property type="entry name" value="ABC_tran"/>
    <property type="match status" value="1"/>
</dbReference>
<dbReference type="SMART" id="SM00382">
    <property type="entry name" value="AAA"/>
    <property type="match status" value="1"/>
</dbReference>
<protein>
    <submittedName>
        <fullName evidence="7">NitT/TauT family transport system ATP-binding protein</fullName>
    </submittedName>
</protein>
<dbReference type="PANTHER" id="PTHR42788:SF13">
    <property type="entry name" value="ALIPHATIC SULFONATES IMPORT ATP-BINDING PROTEIN SSUB"/>
    <property type="match status" value="1"/>
</dbReference>
<keyword evidence="2" id="KW-0813">Transport</keyword>
<dbReference type="InterPro" id="IPR003593">
    <property type="entry name" value="AAA+_ATPase"/>
</dbReference>
<feature type="domain" description="ABC transporter" evidence="6">
    <location>
        <begin position="154"/>
        <end position="392"/>
    </location>
</feature>
<accession>A0ABR6CAJ1</accession>
<evidence type="ECO:0000313" key="8">
    <source>
        <dbReference type="Proteomes" id="UP000587524"/>
    </source>
</evidence>
<evidence type="ECO:0000313" key="7">
    <source>
        <dbReference type="EMBL" id="MBA9022037.1"/>
    </source>
</evidence>
<dbReference type="InterPro" id="IPR017871">
    <property type="entry name" value="ABC_transporter-like_CS"/>
</dbReference>
<dbReference type="InterPro" id="IPR018490">
    <property type="entry name" value="cNMP-bd_dom_sf"/>
</dbReference>
<dbReference type="SUPFAM" id="SSF52540">
    <property type="entry name" value="P-loop containing nucleoside triphosphate hydrolases"/>
    <property type="match status" value="1"/>
</dbReference>
<dbReference type="InterPro" id="IPR003439">
    <property type="entry name" value="ABC_transporter-like_ATP-bd"/>
</dbReference>
<comment type="caution">
    <text evidence="7">The sequence shown here is derived from an EMBL/GenBank/DDBJ whole genome shotgun (WGS) entry which is preliminary data.</text>
</comment>
<dbReference type="CDD" id="cd00038">
    <property type="entry name" value="CAP_ED"/>
    <property type="match status" value="1"/>
</dbReference>
<dbReference type="Pfam" id="PF00027">
    <property type="entry name" value="cNMP_binding"/>
    <property type="match status" value="1"/>
</dbReference>
<dbReference type="InterPro" id="IPR014710">
    <property type="entry name" value="RmlC-like_jellyroll"/>
</dbReference>
<dbReference type="SUPFAM" id="SSF51206">
    <property type="entry name" value="cAMP-binding domain-like"/>
    <property type="match status" value="1"/>
</dbReference>
<dbReference type="Gene3D" id="2.60.120.10">
    <property type="entry name" value="Jelly Rolls"/>
    <property type="match status" value="1"/>
</dbReference>
<comment type="similarity">
    <text evidence="1">Belongs to the ABC transporter superfamily.</text>
</comment>
<dbReference type="PANTHER" id="PTHR42788">
    <property type="entry name" value="TAURINE IMPORT ATP-BINDING PROTEIN-RELATED"/>
    <property type="match status" value="1"/>
</dbReference>
<evidence type="ECO:0000259" key="5">
    <source>
        <dbReference type="PROSITE" id="PS50042"/>
    </source>
</evidence>
<keyword evidence="4 7" id="KW-0067">ATP-binding</keyword>
<dbReference type="Proteomes" id="UP000587524">
    <property type="component" value="Unassembled WGS sequence"/>
</dbReference>
<proteinExistence type="inferred from homology"/>
<dbReference type="PROSITE" id="PS00211">
    <property type="entry name" value="ABC_TRANSPORTER_1"/>
    <property type="match status" value="1"/>
</dbReference>
<dbReference type="InterPro" id="IPR027417">
    <property type="entry name" value="P-loop_NTPase"/>
</dbReference>
<evidence type="ECO:0000256" key="1">
    <source>
        <dbReference type="ARBA" id="ARBA00005417"/>
    </source>
</evidence>
<organism evidence="7 8">
    <name type="scientific">Aminobacter ciceronei</name>
    <dbReference type="NCBI Taxonomy" id="150723"/>
    <lineage>
        <taxon>Bacteria</taxon>
        <taxon>Pseudomonadati</taxon>
        <taxon>Pseudomonadota</taxon>
        <taxon>Alphaproteobacteria</taxon>
        <taxon>Hyphomicrobiales</taxon>
        <taxon>Phyllobacteriaceae</taxon>
        <taxon>Aminobacter</taxon>
    </lineage>
</organism>
<dbReference type="Gene3D" id="3.40.50.300">
    <property type="entry name" value="P-loop containing nucleotide triphosphate hydrolases"/>
    <property type="match status" value="1"/>
</dbReference>
<gene>
    <name evidence="7" type="ORF">HNQ97_004047</name>
</gene>
<evidence type="ECO:0000256" key="3">
    <source>
        <dbReference type="ARBA" id="ARBA00022741"/>
    </source>
</evidence>
<dbReference type="EMBL" id="JACJHZ010000020">
    <property type="protein sequence ID" value="MBA9022037.1"/>
    <property type="molecule type" value="Genomic_DNA"/>
</dbReference>
<dbReference type="CDD" id="cd03293">
    <property type="entry name" value="ABC_NrtD_SsuB_transporters"/>
    <property type="match status" value="1"/>
</dbReference>
<evidence type="ECO:0000256" key="4">
    <source>
        <dbReference type="ARBA" id="ARBA00022840"/>
    </source>
</evidence>
<reference evidence="7 8" key="1">
    <citation type="submission" date="2020-08" db="EMBL/GenBank/DDBJ databases">
        <title>Genomic Encyclopedia of Type Strains, Phase IV (KMG-IV): sequencing the most valuable type-strain genomes for metagenomic binning, comparative biology and taxonomic classification.</title>
        <authorList>
            <person name="Goeker M."/>
        </authorList>
    </citation>
    <scope>NUCLEOTIDE SEQUENCE [LARGE SCALE GENOMIC DNA]</scope>
    <source>
        <strain evidence="7 8">DSM 17455</strain>
    </source>
</reference>
<keyword evidence="3" id="KW-0547">Nucleotide-binding</keyword>
<keyword evidence="8" id="KW-1185">Reference proteome</keyword>